<dbReference type="Gene3D" id="3.40.50.300">
    <property type="entry name" value="P-loop containing nucleotide triphosphate hydrolases"/>
    <property type="match status" value="1"/>
</dbReference>
<evidence type="ECO:0000256" key="4">
    <source>
        <dbReference type="ARBA" id="ARBA00022692"/>
    </source>
</evidence>
<evidence type="ECO:0000256" key="6">
    <source>
        <dbReference type="ARBA" id="ARBA00022840"/>
    </source>
</evidence>
<dbReference type="PROSITE" id="PS50893">
    <property type="entry name" value="ABC_TRANSPORTER_2"/>
    <property type="match status" value="1"/>
</dbReference>
<name>A0A5S3UZS9_9GAMM</name>
<evidence type="ECO:0000313" key="9">
    <source>
        <dbReference type="EMBL" id="QPB85343.1"/>
    </source>
</evidence>
<dbReference type="GO" id="GO:0016887">
    <property type="term" value="F:ATP hydrolysis activity"/>
    <property type="evidence" value="ECO:0007669"/>
    <property type="project" value="InterPro"/>
</dbReference>
<keyword evidence="3" id="KW-1003">Cell membrane</keyword>
<evidence type="ECO:0000256" key="8">
    <source>
        <dbReference type="ARBA" id="ARBA00023136"/>
    </source>
</evidence>
<keyword evidence="4" id="KW-0812">Transmembrane</keyword>
<dbReference type="InterPro" id="IPR011527">
    <property type="entry name" value="ABC1_TM_dom"/>
</dbReference>
<dbReference type="Gene3D" id="1.20.1560.10">
    <property type="entry name" value="ABC transporter type 1, transmembrane domain"/>
    <property type="match status" value="1"/>
</dbReference>
<comment type="subcellular location">
    <subcellularLocation>
        <location evidence="1">Cell membrane</location>
        <topology evidence="1">Multi-pass membrane protein</topology>
    </subcellularLocation>
</comment>
<dbReference type="PROSITE" id="PS50929">
    <property type="entry name" value="ABC_TM1F"/>
    <property type="match status" value="1"/>
</dbReference>
<dbReference type="CDD" id="cd07346">
    <property type="entry name" value="ABC_6TM_exporters"/>
    <property type="match status" value="1"/>
</dbReference>
<evidence type="ECO:0000256" key="2">
    <source>
        <dbReference type="ARBA" id="ARBA00022448"/>
    </source>
</evidence>
<protein>
    <submittedName>
        <fullName evidence="9">ATP-binding cassette domain-containing protein</fullName>
    </submittedName>
</protein>
<dbReference type="AlphaFoldDB" id="A0A5S3UZS9"/>
<dbReference type="EMBL" id="CP045430">
    <property type="protein sequence ID" value="QPB85343.1"/>
    <property type="molecule type" value="Genomic_DNA"/>
</dbReference>
<dbReference type="GO" id="GO:0140359">
    <property type="term" value="F:ABC-type transporter activity"/>
    <property type="evidence" value="ECO:0007669"/>
    <property type="project" value="InterPro"/>
</dbReference>
<gene>
    <name evidence="9" type="ORF">CWC22_020170</name>
</gene>
<dbReference type="PANTHER" id="PTHR24221:SF601">
    <property type="entry name" value="ABC TRANSPORTER"/>
    <property type="match status" value="1"/>
</dbReference>
<sequence>MDMTTSLLTDHHIYPRSTLPGRERWHIEGLLNQPLLAKHLSSYLNKQAGMVQVTANPLTGRVLLLFDPSCWQTKTIRKLLKQAFQYSQKQTGCAESHSTPRHKGLAGFKQRLNENHLYSLVQRIEDEQCRALRHTAIRASTINSFFKILSPIMTGLMISSVLSPIAVLTKLGLSQGAQLAFFTGAFGLSKGAESITAHHKNKHWSKYSNEIDKKMSEQVFAHIQSLPMPYLDSQSPDKLQHLVSHDVDIIKRFLNYTPAEFTDKATTMLFSSVIILAISPVAFALCLLPVPFITRLNKRHQASIREQANKTGDLTDCHRKVLSNNLNGLSTVKSFTAEHIEYERFCSAKDAASEHTVRLDRENSYYSSMNELIFVMGIMGPVVYGCMNVLRGGIGTTEFMVQIGIAPSILNSATGLEYGKSLYRDAHAAATRLDAVLNIAPEAISRDGQQQLTAGVGSIAFSDIHFGYSQHKVIKGVSFEVKANKKVAFVGPTGSGKSTLIKLLLGFYQAQQGQIYIDDKNIEQVSLKSLRQSIALVSQEPFLFNGTIYDNLVYGRPSATFEEVVAACKIAQAYEFIDAHPDGFNAQIGERGHRLSGGQRQRLSIARAVLKNAAILVLDEATSAVDNKTEAAIRQAVDLISHTCTVIIIAHRLSSIRYVDTIYHIKEGEISEAGTHEQLLARNGDYAALWQLQISEQKNAPAMR</sequence>
<dbReference type="SMART" id="SM00382">
    <property type="entry name" value="AAA"/>
    <property type="match status" value="1"/>
</dbReference>
<keyword evidence="7" id="KW-1133">Transmembrane helix</keyword>
<organism evidence="9 10">
    <name type="scientific">Pseudoalteromonas rubra</name>
    <dbReference type="NCBI Taxonomy" id="43658"/>
    <lineage>
        <taxon>Bacteria</taxon>
        <taxon>Pseudomonadati</taxon>
        <taxon>Pseudomonadota</taxon>
        <taxon>Gammaproteobacteria</taxon>
        <taxon>Alteromonadales</taxon>
        <taxon>Pseudoalteromonadaceae</taxon>
        <taxon>Pseudoalteromonas</taxon>
    </lineage>
</organism>
<accession>A0A5S3UZS9</accession>
<dbReference type="Pfam" id="PF00005">
    <property type="entry name" value="ABC_tran"/>
    <property type="match status" value="1"/>
</dbReference>
<dbReference type="GO" id="GO:0034040">
    <property type="term" value="F:ATPase-coupled lipid transmembrane transporter activity"/>
    <property type="evidence" value="ECO:0007669"/>
    <property type="project" value="TreeGrafter"/>
</dbReference>
<dbReference type="GO" id="GO:0005886">
    <property type="term" value="C:plasma membrane"/>
    <property type="evidence" value="ECO:0007669"/>
    <property type="project" value="UniProtKB-SubCell"/>
</dbReference>
<evidence type="ECO:0000256" key="1">
    <source>
        <dbReference type="ARBA" id="ARBA00004651"/>
    </source>
</evidence>
<evidence type="ECO:0000256" key="5">
    <source>
        <dbReference type="ARBA" id="ARBA00022741"/>
    </source>
</evidence>
<dbReference type="Proteomes" id="UP000305729">
    <property type="component" value="Chromosome 2"/>
</dbReference>
<dbReference type="Pfam" id="PF00664">
    <property type="entry name" value="ABC_membrane"/>
    <property type="match status" value="1"/>
</dbReference>
<reference evidence="9 10" key="1">
    <citation type="submission" date="2019-10" db="EMBL/GenBank/DDBJ databases">
        <title>Pseudoalteromonas rubra S4059.</title>
        <authorList>
            <person name="Paulsen S."/>
            <person name="Wang X."/>
        </authorList>
    </citation>
    <scope>NUCLEOTIDE SEQUENCE [LARGE SCALE GENOMIC DNA]</scope>
    <source>
        <strain evidence="9 10">S4059</strain>
    </source>
</reference>
<evidence type="ECO:0000313" key="10">
    <source>
        <dbReference type="Proteomes" id="UP000305729"/>
    </source>
</evidence>
<dbReference type="InterPro" id="IPR017871">
    <property type="entry name" value="ABC_transporter-like_CS"/>
</dbReference>
<dbReference type="PROSITE" id="PS00211">
    <property type="entry name" value="ABC_TRANSPORTER_1"/>
    <property type="match status" value="1"/>
</dbReference>
<dbReference type="InterPro" id="IPR003593">
    <property type="entry name" value="AAA+_ATPase"/>
</dbReference>
<dbReference type="InterPro" id="IPR027417">
    <property type="entry name" value="P-loop_NTPase"/>
</dbReference>
<dbReference type="InterPro" id="IPR039421">
    <property type="entry name" value="Type_1_exporter"/>
</dbReference>
<dbReference type="GO" id="GO:0005524">
    <property type="term" value="F:ATP binding"/>
    <property type="evidence" value="ECO:0007669"/>
    <property type="project" value="UniProtKB-KW"/>
</dbReference>
<dbReference type="InterPro" id="IPR003439">
    <property type="entry name" value="ABC_transporter-like_ATP-bd"/>
</dbReference>
<keyword evidence="8" id="KW-0472">Membrane</keyword>
<dbReference type="STRING" id="43658.AT705_21235"/>
<dbReference type="PANTHER" id="PTHR24221">
    <property type="entry name" value="ATP-BINDING CASSETTE SUB-FAMILY B"/>
    <property type="match status" value="1"/>
</dbReference>
<dbReference type="InterPro" id="IPR036640">
    <property type="entry name" value="ABC1_TM_sf"/>
</dbReference>
<dbReference type="SUPFAM" id="SSF52540">
    <property type="entry name" value="P-loop containing nucleoside triphosphate hydrolases"/>
    <property type="match status" value="1"/>
</dbReference>
<evidence type="ECO:0000256" key="3">
    <source>
        <dbReference type="ARBA" id="ARBA00022475"/>
    </source>
</evidence>
<keyword evidence="2" id="KW-0813">Transport</keyword>
<proteinExistence type="predicted"/>
<keyword evidence="6 9" id="KW-0067">ATP-binding</keyword>
<dbReference type="FunFam" id="3.40.50.300:FF:000221">
    <property type="entry name" value="Multidrug ABC transporter ATP-binding protein"/>
    <property type="match status" value="1"/>
</dbReference>
<keyword evidence="5" id="KW-0547">Nucleotide-binding</keyword>
<dbReference type="SUPFAM" id="SSF90123">
    <property type="entry name" value="ABC transporter transmembrane region"/>
    <property type="match status" value="1"/>
</dbReference>
<evidence type="ECO:0000256" key="7">
    <source>
        <dbReference type="ARBA" id="ARBA00022989"/>
    </source>
</evidence>